<feature type="binding site" evidence="6">
    <location>
        <position position="594"/>
    </location>
    <ligand>
        <name>ATP</name>
        <dbReference type="ChEBI" id="CHEBI:30616"/>
    </ligand>
</feature>
<dbReference type="GO" id="GO:0008976">
    <property type="term" value="F:polyphosphate kinase activity"/>
    <property type="evidence" value="ECO:0007669"/>
    <property type="project" value="UniProtKB-EC"/>
</dbReference>
<accession>A0ABS4G4S0</accession>
<dbReference type="Pfam" id="PF17941">
    <property type="entry name" value="PP_kinase_C_1"/>
    <property type="match status" value="1"/>
</dbReference>
<keyword evidence="1 6" id="KW-0597">Phosphoprotein</keyword>
<gene>
    <name evidence="6" type="primary">ppk</name>
    <name evidence="12" type="ORF">J2Z34_002027</name>
</gene>
<dbReference type="SUPFAM" id="SSF143724">
    <property type="entry name" value="PHP14-like"/>
    <property type="match status" value="1"/>
</dbReference>
<dbReference type="PANTHER" id="PTHR30218">
    <property type="entry name" value="POLYPHOSPHATE KINASE"/>
    <property type="match status" value="1"/>
</dbReference>
<protein>
    <recommendedName>
        <fullName evidence="6 7">Polyphosphate kinase</fullName>
        <ecNumber evidence="6 7">2.7.4.1</ecNumber>
    </recommendedName>
    <alternativeName>
        <fullName evidence="6">ATP-polyphosphate phosphotransferase</fullName>
    </alternativeName>
    <alternativeName>
        <fullName evidence="6">Polyphosphoric acid kinase</fullName>
    </alternativeName>
</protein>
<dbReference type="NCBIfam" id="NF003917">
    <property type="entry name" value="PRK05443.1-1"/>
    <property type="match status" value="1"/>
</dbReference>
<dbReference type="CDD" id="cd09165">
    <property type="entry name" value="PLDc_PaPPK1_C1_like"/>
    <property type="match status" value="1"/>
</dbReference>
<evidence type="ECO:0000256" key="1">
    <source>
        <dbReference type="ARBA" id="ARBA00022553"/>
    </source>
</evidence>
<dbReference type="InterPro" id="IPR024953">
    <property type="entry name" value="PP_kinase_middle"/>
</dbReference>
<dbReference type="NCBIfam" id="NF003918">
    <property type="entry name" value="PRK05443.1-2"/>
    <property type="match status" value="1"/>
</dbReference>
<evidence type="ECO:0000256" key="3">
    <source>
        <dbReference type="ARBA" id="ARBA00022741"/>
    </source>
</evidence>
<dbReference type="SUPFAM" id="SSF56024">
    <property type="entry name" value="Phospholipase D/nuclease"/>
    <property type="match status" value="2"/>
</dbReference>
<dbReference type="Gene3D" id="3.30.870.10">
    <property type="entry name" value="Endonuclease Chain A"/>
    <property type="match status" value="2"/>
</dbReference>
<dbReference type="NCBIfam" id="NF003921">
    <property type="entry name" value="PRK05443.2-2"/>
    <property type="match status" value="1"/>
</dbReference>
<keyword evidence="2 6" id="KW-0808">Transferase</keyword>
<dbReference type="Pfam" id="PF13089">
    <property type="entry name" value="PP_kinase_N"/>
    <property type="match status" value="1"/>
</dbReference>
<dbReference type="Pfam" id="PF02503">
    <property type="entry name" value="PP_kinase"/>
    <property type="match status" value="1"/>
</dbReference>
<dbReference type="HAMAP" id="MF_00347">
    <property type="entry name" value="Polyphosphate_kinase"/>
    <property type="match status" value="1"/>
</dbReference>
<comment type="catalytic activity">
    <reaction evidence="6 7">
        <text>[phosphate](n) + ATP = [phosphate](n+1) + ADP</text>
        <dbReference type="Rhea" id="RHEA:19573"/>
        <dbReference type="Rhea" id="RHEA-COMP:9859"/>
        <dbReference type="Rhea" id="RHEA-COMP:14280"/>
        <dbReference type="ChEBI" id="CHEBI:16838"/>
        <dbReference type="ChEBI" id="CHEBI:30616"/>
        <dbReference type="ChEBI" id="CHEBI:456216"/>
        <dbReference type="EC" id="2.7.4.1"/>
    </reaction>
</comment>
<dbReference type="InterPro" id="IPR025198">
    <property type="entry name" value="PPK_N_dom"/>
</dbReference>
<dbReference type="InterPro" id="IPR003414">
    <property type="entry name" value="PP_kinase"/>
</dbReference>
<dbReference type="InterPro" id="IPR041108">
    <property type="entry name" value="PP_kinase_C_1"/>
</dbReference>
<organism evidence="12 13">
    <name type="scientific">Youngiibacter multivorans</name>
    <dbReference type="NCBI Taxonomy" id="937251"/>
    <lineage>
        <taxon>Bacteria</taxon>
        <taxon>Bacillati</taxon>
        <taxon>Bacillota</taxon>
        <taxon>Clostridia</taxon>
        <taxon>Eubacteriales</taxon>
        <taxon>Clostridiaceae</taxon>
        <taxon>Youngiibacter</taxon>
    </lineage>
</organism>
<dbReference type="InterPro" id="IPR036830">
    <property type="entry name" value="PP_kinase_middle_dom_sf"/>
</dbReference>
<comment type="function">
    <text evidence="6 7">Catalyzes the reversible transfer of the terminal phosphate of ATP to form a long-chain polyphosphate (polyP).</text>
</comment>
<evidence type="ECO:0000313" key="13">
    <source>
        <dbReference type="Proteomes" id="UP001519271"/>
    </source>
</evidence>
<dbReference type="InterPro" id="IPR036832">
    <property type="entry name" value="PPK_N_dom_sf"/>
</dbReference>
<dbReference type="Gene3D" id="3.30.1840.10">
    <property type="entry name" value="Polyphosphate kinase middle domain"/>
    <property type="match status" value="1"/>
</dbReference>
<evidence type="ECO:0000313" key="12">
    <source>
        <dbReference type="EMBL" id="MBP1919538.1"/>
    </source>
</evidence>
<keyword evidence="6" id="KW-0460">Magnesium</keyword>
<dbReference type="SUPFAM" id="SSF140356">
    <property type="entry name" value="PPK N-terminal domain-like"/>
    <property type="match status" value="1"/>
</dbReference>
<feature type="domain" description="Polyphosphate kinase C-terminal" evidence="11">
    <location>
        <begin position="333"/>
        <end position="498"/>
    </location>
</feature>
<keyword evidence="3 6" id="KW-0547">Nucleotide-binding</keyword>
<reference evidence="12 13" key="1">
    <citation type="submission" date="2021-03" db="EMBL/GenBank/DDBJ databases">
        <title>Genomic Encyclopedia of Type Strains, Phase IV (KMG-IV): sequencing the most valuable type-strain genomes for metagenomic binning, comparative biology and taxonomic classification.</title>
        <authorList>
            <person name="Goeker M."/>
        </authorList>
    </citation>
    <scope>NUCLEOTIDE SEQUENCE [LARGE SCALE GENOMIC DNA]</scope>
    <source>
        <strain evidence="12 13">DSM 6139</strain>
    </source>
</reference>
<dbReference type="RefSeq" id="WP_245250614.1">
    <property type="nucleotide sequence ID" value="NZ_JAGGKC010000016.1"/>
</dbReference>
<dbReference type="CDD" id="cd09168">
    <property type="entry name" value="PLDc_PaPPK1_C2_like"/>
    <property type="match status" value="1"/>
</dbReference>
<dbReference type="Gene3D" id="1.20.58.310">
    <property type="entry name" value="Polyphosphate kinase N-terminal domain"/>
    <property type="match status" value="1"/>
</dbReference>
<keyword evidence="5 6" id="KW-0067">ATP-binding</keyword>
<dbReference type="PANTHER" id="PTHR30218:SF0">
    <property type="entry name" value="POLYPHOSPHATE KINASE"/>
    <property type="match status" value="1"/>
</dbReference>
<sequence>MSEVVLSSSNFINREISFLEFNERVLDEARNKDNPLFERIKFAAIVVSNLDEFYMIRYGSLSDQIHAGLVRSDPSGRTPMEQAKDINDRARVLIDDLYECYLRDLIPALSVLKISFLKQDELTSKQKEYVNNLYWESIFPVLTPMVIDSSRPFPLIMNNSLNIAMLLRDKKPEAREFVGTIQVPSVLDRYHYIPSDEPGMKSYMLLEDIIKMNLKDLFNSHEILDFSCYRISRNADLEYDEEDAEDLLEVIKETLKQRKWGRVIKMEVERGVSENLLGYLREEFELGLDSIFSIRGPLDLTYLFKVSSMQGFEHLKFEETKPLPVPELTFSDDMFQSITKQDVLLHHPYDSFDSIIRFVKSAASDPNVLAIKQTLYRVSGKSPIVEALAEAAENGKQVTVLVELKARFDEQNNIVWARRLEKAGCHVIYGIVGMKTHCKALLVVRRENNRIKRYVHVGTGNYNDVTARLYSDVGLFSANEDLATDISDLFNMLSGQYQSHMMKVVSLAPDNMRSSIIARIENERRNARQGRRAFIVAKMNSLVDRDIIRNLYLASQDGVEIKLIIRGICCLRPGIEGISENIRVFSIVGRFLEHSRIFYFFNGGNEDMLISSADWMERNLNKRIELMVPVQDKKCKEKLKGIIDFNLRDNVKSKELMPDGKYIRTLTGSETFNSQEEFIEKTRKRFEKYRKRAAKSES</sequence>
<comment type="caution">
    <text evidence="12">The sequence shown here is derived from an EMBL/GenBank/DDBJ whole genome shotgun (WGS) entry which is preliminary data.</text>
</comment>
<keyword evidence="4 6" id="KW-0418">Kinase</keyword>
<evidence type="ECO:0000256" key="6">
    <source>
        <dbReference type="HAMAP-Rule" id="MF_00347"/>
    </source>
</evidence>
<evidence type="ECO:0000256" key="7">
    <source>
        <dbReference type="RuleBase" id="RU003800"/>
    </source>
</evidence>
<feature type="domain" description="Polyphosphate kinase C-terminal" evidence="10">
    <location>
        <begin position="507"/>
        <end position="675"/>
    </location>
</feature>
<feature type="binding site" evidence="6">
    <location>
        <position position="566"/>
    </location>
    <ligand>
        <name>ATP</name>
        <dbReference type="ChEBI" id="CHEBI:30616"/>
    </ligand>
</feature>
<feature type="binding site" evidence="6">
    <location>
        <position position="49"/>
    </location>
    <ligand>
        <name>ATP</name>
        <dbReference type="ChEBI" id="CHEBI:30616"/>
    </ligand>
</feature>
<evidence type="ECO:0000259" key="10">
    <source>
        <dbReference type="Pfam" id="PF13090"/>
    </source>
</evidence>
<dbReference type="InterPro" id="IPR025200">
    <property type="entry name" value="PPK_C_dom2"/>
</dbReference>
<evidence type="ECO:0000256" key="2">
    <source>
        <dbReference type="ARBA" id="ARBA00022679"/>
    </source>
</evidence>
<comment type="similarity">
    <text evidence="6 7">Belongs to the polyphosphate kinase 1 (PPK1) family.</text>
</comment>
<feature type="binding site" evidence="6">
    <location>
        <position position="377"/>
    </location>
    <ligand>
        <name>Mg(2+)</name>
        <dbReference type="ChEBI" id="CHEBI:18420"/>
    </ligand>
</feature>
<dbReference type="Proteomes" id="UP001519271">
    <property type="component" value="Unassembled WGS sequence"/>
</dbReference>
<dbReference type="EMBL" id="JAGGKC010000016">
    <property type="protein sequence ID" value="MBP1919538.1"/>
    <property type="molecule type" value="Genomic_DNA"/>
</dbReference>
<feature type="domain" description="Polyphosphate kinase middle" evidence="8">
    <location>
        <begin position="125"/>
        <end position="305"/>
    </location>
</feature>
<evidence type="ECO:0000259" key="8">
    <source>
        <dbReference type="Pfam" id="PF02503"/>
    </source>
</evidence>
<evidence type="ECO:0000256" key="5">
    <source>
        <dbReference type="ARBA" id="ARBA00022840"/>
    </source>
</evidence>
<keyword evidence="13" id="KW-1185">Reference proteome</keyword>
<evidence type="ECO:0000259" key="9">
    <source>
        <dbReference type="Pfam" id="PF13089"/>
    </source>
</evidence>
<evidence type="ECO:0000259" key="11">
    <source>
        <dbReference type="Pfam" id="PF17941"/>
    </source>
</evidence>
<feature type="binding site" evidence="6">
    <location>
        <position position="407"/>
    </location>
    <ligand>
        <name>Mg(2+)</name>
        <dbReference type="ChEBI" id="CHEBI:18420"/>
    </ligand>
</feature>
<dbReference type="EC" id="2.7.4.1" evidence="6 7"/>
<name>A0ABS4G4S0_9CLOT</name>
<proteinExistence type="inferred from homology"/>
<dbReference type="Pfam" id="PF13090">
    <property type="entry name" value="PP_kinase_C"/>
    <property type="match status" value="1"/>
</dbReference>
<dbReference type="PIRSF" id="PIRSF015589">
    <property type="entry name" value="PP_kinase"/>
    <property type="match status" value="1"/>
</dbReference>
<comment type="cofactor">
    <cofactor evidence="6">
        <name>Mg(2+)</name>
        <dbReference type="ChEBI" id="CHEBI:18420"/>
    </cofactor>
</comment>
<evidence type="ECO:0000256" key="4">
    <source>
        <dbReference type="ARBA" id="ARBA00022777"/>
    </source>
</evidence>
<keyword evidence="6" id="KW-0479">Metal-binding</keyword>
<feature type="active site" description="Phosphohistidine intermediate" evidence="6">
    <location>
        <position position="437"/>
    </location>
</feature>
<comment type="PTM">
    <text evidence="6 7">An intermediate of this reaction is the autophosphorylated ppk in which a phosphate is covalently linked to a histidine residue through a N-P bond.</text>
</comment>
<dbReference type="NCBIfam" id="TIGR03705">
    <property type="entry name" value="poly_P_kin"/>
    <property type="match status" value="1"/>
</dbReference>
<feature type="domain" description="Polyphosphate kinase N-terminal" evidence="9">
    <location>
        <begin position="11"/>
        <end position="116"/>
    </location>
</feature>
<feature type="binding site" evidence="6">
    <location>
        <position position="470"/>
    </location>
    <ligand>
        <name>ATP</name>
        <dbReference type="ChEBI" id="CHEBI:30616"/>
    </ligand>
</feature>